<dbReference type="SUPFAM" id="SSF51735">
    <property type="entry name" value="NAD(P)-binding Rossmann-fold domains"/>
    <property type="match status" value="1"/>
</dbReference>
<keyword evidence="1" id="KW-0560">Oxidoreductase</keyword>
<reference evidence="2" key="1">
    <citation type="submission" date="2020-05" db="EMBL/GenBank/DDBJ databases">
        <title>Mycena genomes resolve the evolution of fungal bioluminescence.</title>
        <authorList>
            <person name="Tsai I.J."/>
        </authorList>
    </citation>
    <scope>NUCLEOTIDE SEQUENCE</scope>
    <source>
        <strain evidence="2">CCC161011</strain>
    </source>
</reference>
<sequence>MRRTFWNFISDQWSKQQPVLKVDLTGKTVLVLGANTGLGFEATKHFATNNPARLILACRSQSKGQAALNKLKTATGYSKAELWIVDLAEFESVKQFADRFERDGGRLDILVENAAVAAPKYEATKDGWEASLEVNYLSTSLFALLLLPAMIKTAQQHSTIPRLVFVSSGAHYEVEIEKNVRENPDMTKTLGSSEYCTKKKMMSRYQLTKLLNLFFARALNDRLLRSTPLIIDAVSPGYCYSELRREFTGILAFIDSLMERLLALTTEEGSRHVVWAALARQEDPDVLRGQYISNCQIQEVSDFILAPEGVKAQDQLWDELVDILGKVDLRVTATVDEYLSSVVA</sequence>
<dbReference type="Proteomes" id="UP000620124">
    <property type="component" value="Unassembled WGS sequence"/>
</dbReference>
<evidence type="ECO:0000256" key="1">
    <source>
        <dbReference type="ARBA" id="ARBA00023002"/>
    </source>
</evidence>
<comment type="caution">
    <text evidence="2">The sequence shown here is derived from an EMBL/GenBank/DDBJ whole genome shotgun (WGS) entry which is preliminary data.</text>
</comment>
<gene>
    <name evidence="2" type="ORF">MVEN_00282300</name>
</gene>
<protein>
    <submittedName>
        <fullName evidence="2">WW domain-containing oxidoreductase</fullName>
    </submittedName>
</protein>
<dbReference type="OrthoDB" id="542013at2759"/>
<dbReference type="EMBL" id="JACAZI010000002">
    <property type="protein sequence ID" value="KAF7369525.1"/>
    <property type="molecule type" value="Genomic_DNA"/>
</dbReference>
<dbReference type="InterPro" id="IPR002347">
    <property type="entry name" value="SDR_fam"/>
</dbReference>
<keyword evidence="3" id="KW-1185">Reference proteome</keyword>
<evidence type="ECO:0000313" key="3">
    <source>
        <dbReference type="Proteomes" id="UP000620124"/>
    </source>
</evidence>
<dbReference type="InterPro" id="IPR036291">
    <property type="entry name" value="NAD(P)-bd_dom_sf"/>
</dbReference>
<organism evidence="2 3">
    <name type="scientific">Mycena venus</name>
    <dbReference type="NCBI Taxonomy" id="2733690"/>
    <lineage>
        <taxon>Eukaryota</taxon>
        <taxon>Fungi</taxon>
        <taxon>Dikarya</taxon>
        <taxon>Basidiomycota</taxon>
        <taxon>Agaricomycotina</taxon>
        <taxon>Agaricomycetes</taxon>
        <taxon>Agaricomycetidae</taxon>
        <taxon>Agaricales</taxon>
        <taxon>Marasmiineae</taxon>
        <taxon>Mycenaceae</taxon>
        <taxon>Mycena</taxon>
    </lineage>
</organism>
<dbReference type="Pfam" id="PF00106">
    <property type="entry name" value="adh_short"/>
    <property type="match status" value="1"/>
</dbReference>
<dbReference type="PRINTS" id="PR00081">
    <property type="entry name" value="GDHRDH"/>
</dbReference>
<proteinExistence type="predicted"/>
<evidence type="ECO:0000313" key="2">
    <source>
        <dbReference type="EMBL" id="KAF7369525.1"/>
    </source>
</evidence>
<name>A0A8H6YYS6_9AGAR</name>
<dbReference type="GO" id="GO:0016491">
    <property type="term" value="F:oxidoreductase activity"/>
    <property type="evidence" value="ECO:0007669"/>
    <property type="project" value="UniProtKB-KW"/>
</dbReference>
<accession>A0A8H6YYS6</accession>
<dbReference type="AlphaFoldDB" id="A0A8H6YYS6"/>
<dbReference type="Gene3D" id="3.40.50.720">
    <property type="entry name" value="NAD(P)-binding Rossmann-like Domain"/>
    <property type="match status" value="1"/>
</dbReference>
<dbReference type="PANTHER" id="PTHR43157:SF31">
    <property type="entry name" value="PHOSPHATIDYLINOSITOL-GLYCAN BIOSYNTHESIS CLASS F PROTEIN"/>
    <property type="match status" value="1"/>
</dbReference>
<dbReference type="PANTHER" id="PTHR43157">
    <property type="entry name" value="PHOSPHATIDYLINOSITOL-GLYCAN BIOSYNTHESIS CLASS F PROTEIN-RELATED"/>
    <property type="match status" value="1"/>
</dbReference>